<dbReference type="InterPro" id="IPR007213">
    <property type="entry name" value="Ppm1/Ppm2/Tcmp"/>
</dbReference>
<evidence type="ECO:0000256" key="2">
    <source>
        <dbReference type="ARBA" id="ARBA00010703"/>
    </source>
</evidence>
<proteinExistence type="inferred from homology"/>
<dbReference type="EMBL" id="MU150250">
    <property type="protein sequence ID" value="KAF9464970.1"/>
    <property type="molecule type" value="Genomic_DNA"/>
</dbReference>
<dbReference type="InterPro" id="IPR016651">
    <property type="entry name" value="LCMT1"/>
</dbReference>
<evidence type="ECO:0000313" key="11">
    <source>
        <dbReference type="Proteomes" id="UP000807353"/>
    </source>
</evidence>
<organism evidence="10 11">
    <name type="scientific">Collybia nuda</name>
    <dbReference type="NCBI Taxonomy" id="64659"/>
    <lineage>
        <taxon>Eukaryota</taxon>
        <taxon>Fungi</taxon>
        <taxon>Dikarya</taxon>
        <taxon>Basidiomycota</taxon>
        <taxon>Agaricomycotina</taxon>
        <taxon>Agaricomycetes</taxon>
        <taxon>Agaricomycetidae</taxon>
        <taxon>Agaricales</taxon>
        <taxon>Tricholomatineae</taxon>
        <taxon>Clitocybaceae</taxon>
        <taxon>Collybia</taxon>
    </lineage>
</organism>
<comment type="caution">
    <text evidence="10">The sequence shown here is derived from an EMBL/GenBank/DDBJ whole genome shotgun (WGS) entry which is preliminary data.</text>
</comment>
<dbReference type="Proteomes" id="UP000807353">
    <property type="component" value="Unassembled WGS sequence"/>
</dbReference>
<keyword evidence="5 8" id="KW-0489">Methyltransferase</keyword>
<evidence type="ECO:0000256" key="6">
    <source>
        <dbReference type="ARBA" id="ARBA00022679"/>
    </source>
</evidence>
<dbReference type="EC" id="2.1.1.233" evidence="3 8"/>
<keyword evidence="11" id="KW-1185">Reference proteome</keyword>
<evidence type="ECO:0000313" key="10">
    <source>
        <dbReference type="EMBL" id="KAF9464970.1"/>
    </source>
</evidence>
<dbReference type="AlphaFoldDB" id="A0A9P5YA60"/>
<dbReference type="Gene3D" id="3.40.50.150">
    <property type="entry name" value="Vaccinia Virus protein VP39"/>
    <property type="match status" value="1"/>
</dbReference>
<dbReference type="PANTHER" id="PTHR13600">
    <property type="entry name" value="LEUCINE CARBOXYL METHYLTRANSFERASE"/>
    <property type="match status" value="1"/>
</dbReference>
<feature type="binding site" evidence="9">
    <location>
        <position position="65"/>
    </location>
    <ligand>
        <name>S-adenosyl-L-methionine</name>
        <dbReference type="ChEBI" id="CHEBI:59789"/>
    </ligand>
</feature>
<feature type="binding site" evidence="9">
    <location>
        <begin position="167"/>
        <end position="168"/>
    </location>
    <ligand>
        <name>S-adenosyl-L-methionine</name>
        <dbReference type="ChEBI" id="CHEBI:59789"/>
    </ligand>
</feature>
<dbReference type="GO" id="GO:0032259">
    <property type="term" value="P:methylation"/>
    <property type="evidence" value="ECO:0007669"/>
    <property type="project" value="UniProtKB-KW"/>
</dbReference>
<evidence type="ECO:0000256" key="1">
    <source>
        <dbReference type="ARBA" id="ARBA00000724"/>
    </source>
</evidence>
<dbReference type="OrthoDB" id="203237at2759"/>
<comment type="catalytic activity">
    <reaction evidence="1 8">
        <text>[phosphatase 2A protein]-C-terminal L-leucine + S-adenosyl-L-methionine = [phosphatase 2A protein]-C-terminal L-leucine methyl ester + S-adenosyl-L-homocysteine</text>
        <dbReference type="Rhea" id="RHEA:48544"/>
        <dbReference type="Rhea" id="RHEA-COMP:12134"/>
        <dbReference type="Rhea" id="RHEA-COMP:12135"/>
        <dbReference type="ChEBI" id="CHEBI:57856"/>
        <dbReference type="ChEBI" id="CHEBI:59789"/>
        <dbReference type="ChEBI" id="CHEBI:90516"/>
        <dbReference type="ChEBI" id="CHEBI:90517"/>
        <dbReference type="EC" id="2.1.1.233"/>
    </reaction>
</comment>
<dbReference type="PIRSF" id="PIRSF016305">
    <property type="entry name" value="LCM_mtfrase"/>
    <property type="match status" value="1"/>
</dbReference>
<reference evidence="10" key="1">
    <citation type="submission" date="2020-11" db="EMBL/GenBank/DDBJ databases">
        <authorList>
            <consortium name="DOE Joint Genome Institute"/>
            <person name="Ahrendt S."/>
            <person name="Riley R."/>
            <person name="Andreopoulos W."/>
            <person name="Labutti K."/>
            <person name="Pangilinan J."/>
            <person name="Ruiz-Duenas F.J."/>
            <person name="Barrasa J.M."/>
            <person name="Sanchez-Garcia M."/>
            <person name="Camarero S."/>
            <person name="Miyauchi S."/>
            <person name="Serrano A."/>
            <person name="Linde D."/>
            <person name="Babiker R."/>
            <person name="Drula E."/>
            <person name="Ayuso-Fernandez I."/>
            <person name="Pacheco R."/>
            <person name="Padilla G."/>
            <person name="Ferreira P."/>
            <person name="Barriuso J."/>
            <person name="Kellner H."/>
            <person name="Castanera R."/>
            <person name="Alfaro M."/>
            <person name="Ramirez L."/>
            <person name="Pisabarro A.G."/>
            <person name="Kuo A."/>
            <person name="Tritt A."/>
            <person name="Lipzen A."/>
            <person name="He G."/>
            <person name="Yan M."/>
            <person name="Ng V."/>
            <person name="Cullen D."/>
            <person name="Martin F."/>
            <person name="Rosso M.-N."/>
            <person name="Henrissat B."/>
            <person name="Hibbett D."/>
            <person name="Martinez A.T."/>
            <person name="Grigoriev I.V."/>
        </authorList>
    </citation>
    <scope>NUCLEOTIDE SEQUENCE</scope>
    <source>
        <strain evidence="10">CBS 247.69</strain>
    </source>
</reference>
<gene>
    <name evidence="10" type="ORF">BDZ94DRAFT_1160597</name>
</gene>
<comment type="similarity">
    <text evidence="2 8">Belongs to the methyltransferase superfamily. LCMT family.</text>
</comment>
<evidence type="ECO:0000256" key="5">
    <source>
        <dbReference type="ARBA" id="ARBA00022603"/>
    </source>
</evidence>
<evidence type="ECO:0000256" key="8">
    <source>
        <dbReference type="PIRNR" id="PIRNR016305"/>
    </source>
</evidence>
<keyword evidence="7 8" id="KW-0949">S-adenosyl-L-methionine</keyword>
<feature type="binding site" evidence="9">
    <location>
        <position position="93"/>
    </location>
    <ligand>
        <name>S-adenosyl-L-methionine</name>
        <dbReference type="ChEBI" id="CHEBI:59789"/>
    </ligand>
</feature>
<dbReference type="PANTHER" id="PTHR13600:SF21">
    <property type="entry name" value="LEUCINE CARBOXYL METHYLTRANSFERASE 1"/>
    <property type="match status" value="1"/>
</dbReference>
<protein>
    <recommendedName>
        <fullName evidence="4 8">Leucine carboxyl methyltransferase 1</fullName>
        <ecNumber evidence="3 8">2.1.1.233</ecNumber>
    </recommendedName>
</protein>
<evidence type="ECO:0000256" key="4">
    <source>
        <dbReference type="ARBA" id="ARBA00017497"/>
    </source>
</evidence>
<sequence length="366" mass="40812">MFPPPSHRDQDPDNSIRLTDTDAAVARLSAAQKQYFHDPFIKYFVPRAHLQPPRPPLINVGTFVRSTAIDNLVENWLLSSERAGQRCQIVSFGSGSDTRFWRIAAGPHKDTIAKYIEIDFPEITSKKALAIRKSDILSQGLGDSADILLCNGGTTLHSPVYHLLSVDLRLPPATTLESVLISPSPNSTTGSLLSVNLPTLLLFECVLVYMSPSASSALLRWFVKYFSSSTEQSVLGSVVYEMFGLGDAFGRVMVNNLRARRISLPGVEPYPNIQSLPSRFLDAGFTTGFGLNLREIREGYIDPAELKRISTLEMLDEVEELELLLEHYAISWGVFSTSPDLNTWEEWGLVQKKNMVEEDLDQRHNG</sequence>
<comment type="function">
    <text evidence="8">Methylates the carboxyl group of the C-terminal leucine residue of protein phosphatase 2A catalytic subunits to form alpha-leucine ester residues.</text>
</comment>
<feature type="binding site" evidence="9">
    <location>
        <position position="204"/>
    </location>
    <ligand>
        <name>S-adenosyl-L-methionine</name>
        <dbReference type="ChEBI" id="CHEBI:59789"/>
    </ligand>
</feature>
<dbReference type="GO" id="GO:0018423">
    <property type="term" value="F:protein C-terminal leucine carboxyl O-methyltransferase activity"/>
    <property type="evidence" value="ECO:0007669"/>
    <property type="project" value="UniProtKB-EC"/>
</dbReference>
<name>A0A9P5YA60_9AGAR</name>
<evidence type="ECO:0000256" key="3">
    <source>
        <dbReference type="ARBA" id="ARBA00012834"/>
    </source>
</evidence>
<dbReference type="InterPro" id="IPR029063">
    <property type="entry name" value="SAM-dependent_MTases_sf"/>
</dbReference>
<accession>A0A9P5YA60</accession>
<evidence type="ECO:0000256" key="9">
    <source>
        <dbReference type="PIRSR" id="PIRSR016305-1"/>
    </source>
</evidence>
<dbReference type="Pfam" id="PF04072">
    <property type="entry name" value="LCM"/>
    <property type="match status" value="1"/>
</dbReference>
<dbReference type="SUPFAM" id="SSF53335">
    <property type="entry name" value="S-adenosyl-L-methionine-dependent methyltransferases"/>
    <property type="match status" value="1"/>
</dbReference>
<keyword evidence="6 8" id="KW-0808">Transferase</keyword>
<evidence type="ECO:0000256" key="7">
    <source>
        <dbReference type="ARBA" id="ARBA00022691"/>
    </source>
</evidence>